<dbReference type="EMBL" id="MPBG01000015">
    <property type="protein sequence ID" value="RMI87597.1"/>
    <property type="molecule type" value="Genomic_DNA"/>
</dbReference>
<evidence type="ECO:0000313" key="2">
    <source>
        <dbReference type="EMBL" id="RMI87597.1"/>
    </source>
</evidence>
<sequence>MDSNTKKMLIGIGTVVLLAVAGFAICWFCFRKPDTKPVETPTPTNAVEQKKDKDDK</sequence>
<gene>
    <name evidence="2" type="ORF">PSSA1_v1c6880</name>
</gene>
<dbReference type="Proteomes" id="UP000283896">
    <property type="component" value="Unassembled WGS sequence"/>
</dbReference>
<keyword evidence="3" id="KW-1185">Reference proteome</keyword>
<organism evidence="2 3">
    <name type="scientific">Candidatus Phytoplasma solani</name>
    <dbReference type="NCBI Taxonomy" id="69896"/>
    <lineage>
        <taxon>Bacteria</taxon>
        <taxon>Bacillati</taxon>
        <taxon>Mycoplasmatota</taxon>
        <taxon>Mollicutes</taxon>
        <taxon>Acholeplasmatales</taxon>
        <taxon>Acholeplasmataceae</taxon>
        <taxon>Candidatus Phytoplasma</taxon>
        <taxon>16SrXII (Stolbur group)</taxon>
    </lineage>
</organism>
<dbReference type="AlphaFoldDB" id="A0A421NU94"/>
<evidence type="ECO:0000256" key="1">
    <source>
        <dbReference type="SAM" id="MobiDB-lite"/>
    </source>
</evidence>
<accession>A0A421NU94</accession>
<comment type="caution">
    <text evidence="2">The sequence shown here is derived from an EMBL/GenBank/DDBJ whole genome shotgun (WGS) entry which is preliminary data.</text>
</comment>
<evidence type="ECO:0000313" key="3">
    <source>
        <dbReference type="Proteomes" id="UP000283896"/>
    </source>
</evidence>
<protein>
    <submittedName>
        <fullName evidence="2">Uncharacterized protein</fullName>
    </submittedName>
</protein>
<feature type="region of interest" description="Disordered" evidence="1">
    <location>
        <begin position="33"/>
        <end position="56"/>
    </location>
</feature>
<name>A0A421NU94_9MOLU</name>
<reference evidence="3" key="1">
    <citation type="submission" date="2016-11" db="EMBL/GenBank/DDBJ databases">
        <title>Genome sequence of Candidatus Phytoplasma solani strain SA-1.</title>
        <authorList>
            <person name="Haryono M."/>
            <person name="Samarzija I."/>
            <person name="Seruga Music M."/>
            <person name="Hogenhout S."/>
            <person name="Kuo C.-H."/>
        </authorList>
    </citation>
    <scope>NUCLEOTIDE SEQUENCE [LARGE SCALE GENOMIC DNA]</scope>
    <source>
        <strain evidence="3">SA-1</strain>
    </source>
</reference>
<proteinExistence type="predicted"/>
<dbReference type="RefSeq" id="WP_161954771.1">
    <property type="nucleotide sequence ID" value="NZ_MPBG01000015.1"/>
</dbReference>